<keyword evidence="2" id="KW-1185">Reference proteome</keyword>
<evidence type="ECO:0000313" key="1">
    <source>
        <dbReference type="EMBL" id="KAJ1897051.1"/>
    </source>
</evidence>
<name>A0ACC1IMX5_9FUNG</name>
<protein>
    <submittedName>
        <fullName evidence="1">Uncharacterized protein</fullName>
    </submittedName>
</protein>
<evidence type="ECO:0000313" key="2">
    <source>
        <dbReference type="Proteomes" id="UP001150581"/>
    </source>
</evidence>
<sequence>MSYVADGARLLSLSKLDFMQLQDISSRIRAMDELVCELMRSAMAGSHTEQSLQRTSSLSEQDRLFDCLRIQIEDTQGTLNEYLLSLPGAASHPALSDIFRARTISNSRLVDSRTTYPDIPGRGRSRSRSSTQGSQDSASYRMQRSPSFFATQTQPDPSTPPHYGSATMPAIPKFSNVESKSKYNDKKMRLPIPDIMNPRKALDAAISTRAMSVSNAIEQTIARTWRDSQIKYAAAKPVDEVFACLGGRYVSPLGERMPHIPIRELSITTGAPVSAVDLANDLLRSSLDENEASIFIKQIEALPPGIVACAIANSTSQLFQQLTKESIMQYASSGLPSQSPGSAPNSLSAEQSVLRMLSDHANFLSRLMETSIIYPMQASQRAKRIEWWTVVICLIRELGDYESLNSLVCVFSSATILRLYNTWELVPASCSAAIQFITNNALKAHPNYANYRKEMQLRIKRLQKNTKTASGNTNLAYISSIINQMHAEADETSLDFDSAIAISTPDLCSSNDEYERSCVYCKEGFDLPSPRALVPIVAVLLKDAVTAGVASASTSPVQANSANRPGVAQWATVFESCSNQRLPISLDPPMIRRIFATELSSLPSLNAPITQGAVSRSKTTTANILKRMPRRQSNLSDNSVRELSGSHCRFFVNKSVSPTIFDILAHFLFVACNKPCFNCHIGLPLDSLHMSSSGQFAVLVTALLIFAEPWMPSVHLSRLSDMREPRQPAQSYALKSPGQTSTGAASTQSGVIARHPLGSPSQGHESRSNERPSITAFKIDDSADSGRYSKPKHGIPLPIDLAQKRSSDSEYAYVYYSNSPITSPYSYVEFVSGADQSQSSRTSSEMTAANSLMDSSNRLPESANNGQIQVGGGYTMEPQQHRGSFNPPPLPSSEMPTWLPANHSVARSPKILLKSLRNDVPSVPVTPPLQARQMPRLYPNRGDAHNTSQMPLPLPTANIPRLPNSTASTLAGHTQSISAEARMLLGFNAMSKSH</sequence>
<accession>A0ACC1IMX5</accession>
<dbReference type="Proteomes" id="UP001150581">
    <property type="component" value="Unassembled WGS sequence"/>
</dbReference>
<reference evidence="1" key="1">
    <citation type="submission" date="2022-07" db="EMBL/GenBank/DDBJ databases">
        <title>Phylogenomic reconstructions and comparative analyses of Kickxellomycotina fungi.</title>
        <authorList>
            <person name="Reynolds N.K."/>
            <person name="Stajich J.E."/>
            <person name="Barry K."/>
            <person name="Grigoriev I.V."/>
            <person name="Crous P."/>
            <person name="Smith M.E."/>
        </authorList>
    </citation>
    <scope>NUCLEOTIDE SEQUENCE</scope>
    <source>
        <strain evidence="1">Benny 63K</strain>
    </source>
</reference>
<gene>
    <name evidence="1" type="ORF">LPJ66_003617</name>
</gene>
<proteinExistence type="predicted"/>
<organism evidence="1 2">
    <name type="scientific">Kickxella alabastrina</name>
    <dbReference type="NCBI Taxonomy" id="61397"/>
    <lineage>
        <taxon>Eukaryota</taxon>
        <taxon>Fungi</taxon>
        <taxon>Fungi incertae sedis</taxon>
        <taxon>Zoopagomycota</taxon>
        <taxon>Kickxellomycotina</taxon>
        <taxon>Kickxellomycetes</taxon>
        <taxon>Kickxellales</taxon>
        <taxon>Kickxellaceae</taxon>
        <taxon>Kickxella</taxon>
    </lineage>
</organism>
<dbReference type="EMBL" id="JANBPG010000373">
    <property type="protein sequence ID" value="KAJ1897051.1"/>
    <property type="molecule type" value="Genomic_DNA"/>
</dbReference>
<comment type="caution">
    <text evidence="1">The sequence shown here is derived from an EMBL/GenBank/DDBJ whole genome shotgun (WGS) entry which is preliminary data.</text>
</comment>